<evidence type="ECO:0000256" key="2">
    <source>
        <dbReference type="ARBA" id="ARBA00019403"/>
    </source>
</evidence>
<evidence type="ECO:0000256" key="9">
    <source>
        <dbReference type="ARBA" id="ARBA00023204"/>
    </source>
</evidence>
<feature type="region of interest" description="Disordered" evidence="10">
    <location>
        <begin position="1"/>
        <end position="55"/>
    </location>
</feature>
<dbReference type="InterPro" id="IPR025404">
    <property type="entry name" value="DUF4130"/>
</dbReference>
<keyword evidence="9" id="KW-0234">DNA repair</keyword>
<evidence type="ECO:0000256" key="6">
    <source>
        <dbReference type="ARBA" id="ARBA00022801"/>
    </source>
</evidence>
<evidence type="ECO:0000256" key="5">
    <source>
        <dbReference type="ARBA" id="ARBA00022763"/>
    </source>
</evidence>
<dbReference type="NCBIfam" id="TIGR03915">
    <property type="entry name" value="SAM_7_link_chp"/>
    <property type="match status" value="1"/>
</dbReference>
<name>A0A160PDB4_9HYPH</name>
<proteinExistence type="inferred from homology"/>
<dbReference type="GO" id="GO:0097506">
    <property type="term" value="F:deaminated base DNA N-glycosylase activity"/>
    <property type="evidence" value="ECO:0007669"/>
    <property type="project" value="UniProtKB-ARBA"/>
</dbReference>
<keyword evidence="6" id="KW-0378">Hydrolase</keyword>
<accession>A0A160PDB4</accession>
<dbReference type="RefSeq" id="WP_244573545.1">
    <property type="nucleotide sequence ID" value="NZ_AP014809.1"/>
</dbReference>
<feature type="domain" description="Uracil-DNA glycosylase-like" evidence="11">
    <location>
        <begin position="358"/>
        <end position="517"/>
    </location>
</feature>
<evidence type="ECO:0000259" key="11">
    <source>
        <dbReference type="SMART" id="SM00986"/>
    </source>
</evidence>
<dbReference type="CDD" id="cd10030">
    <property type="entry name" value="UDG-F4_TTUDGA_SPO1dp_like"/>
    <property type="match status" value="1"/>
</dbReference>
<comment type="similarity">
    <text evidence="1">Belongs to the uracil-DNA glycosylase (UDG) superfamily. Type 4 (UDGa) family.</text>
</comment>
<gene>
    <name evidence="12" type="ORF">MPPM_2414</name>
</gene>
<dbReference type="AlphaFoldDB" id="A0A160PDB4"/>
<dbReference type="Pfam" id="PF13566">
    <property type="entry name" value="DUF4130"/>
    <property type="match status" value="1"/>
</dbReference>
<evidence type="ECO:0000256" key="1">
    <source>
        <dbReference type="ARBA" id="ARBA00006521"/>
    </source>
</evidence>
<dbReference type="SMART" id="SM00986">
    <property type="entry name" value="UDG"/>
    <property type="match status" value="1"/>
</dbReference>
<evidence type="ECO:0000313" key="13">
    <source>
        <dbReference type="Proteomes" id="UP000218288"/>
    </source>
</evidence>
<keyword evidence="3" id="KW-0004">4Fe-4S</keyword>
<sequence length="524" mass="57530">MDEAPHSLLPPPSAREGGPRVSEGRERRAPVPESSEPAPLPPAPQAPSPAKGGGHVGGGIHVVPLAPGADLAGFRAAARRLIAADVAPENIVWQTEAPSLFGADSATADGPPLPLPRAVAELIPMVVPHRDPERYGLLYALLWRVAHGERALMEIASDPLVHRLHRMRKAIGRDLHKMHAFLRFRRLPGEGRERFAAWFEPDHHILEAAAPFFVDRFRALTWSILTPEGSAHWDGALTFGPPGRREDVPDGDGFEAGWRDYYESTFNPARLNLDAMRAEMPRKYWRNMPETAAIPALVRAASARAQAMIEREPTMPVKRDPVRAVAKMRQDEPDSLEALNAIIARSEPLVPGATQAVLGEGPVGARIAFVGEQPGDQEDRQGRPFVGPAGQLLSRALEEAGIDRREAYLTNAVKHFKFTQRGKRRIHEKPTAGEVSHYRWWLDKELDFVAPKLVVALGATAVLALTGKQIPITRARGPAEFDRPFEGFITVHPSYLLRLPDEAAKAAAYQAFVEDLRRAQAMAA</sequence>
<evidence type="ECO:0000313" key="12">
    <source>
        <dbReference type="EMBL" id="BAU91019.1"/>
    </source>
</evidence>
<keyword evidence="8" id="KW-0411">Iron-sulfur</keyword>
<dbReference type="EMBL" id="AP014809">
    <property type="protein sequence ID" value="BAU91019.1"/>
    <property type="molecule type" value="Genomic_DNA"/>
</dbReference>
<dbReference type="InterPro" id="IPR023875">
    <property type="entry name" value="DNA_repair_put"/>
</dbReference>
<dbReference type="Gene3D" id="3.40.470.10">
    <property type="entry name" value="Uracil-DNA glycosylase-like domain"/>
    <property type="match status" value="1"/>
</dbReference>
<keyword evidence="7" id="KW-0408">Iron</keyword>
<dbReference type="GO" id="GO:0006281">
    <property type="term" value="P:DNA repair"/>
    <property type="evidence" value="ECO:0007669"/>
    <property type="project" value="UniProtKB-KW"/>
</dbReference>
<evidence type="ECO:0000256" key="10">
    <source>
        <dbReference type="SAM" id="MobiDB-lite"/>
    </source>
</evidence>
<protein>
    <recommendedName>
        <fullName evidence="2">Type-4 uracil-DNA glycosylase</fullName>
    </recommendedName>
</protein>
<evidence type="ECO:0000256" key="7">
    <source>
        <dbReference type="ARBA" id="ARBA00023004"/>
    </source>
</evidence>
<dbReference type="InterPro" id="IPR005273">
    <property type="entry name" value="Ura-DNA_glyco_family4"/>
</dbReference>
<dbReference type="SMART" id="SM00987">
    <property type="entry name" value="UreE_C"/>
    <property type="match status" value="1"/>
</dbReference>
<organism evidence="12 13">
    <name type="scientific">Methylorubrum populi</name>
    <dbReference type="NCBI Taxonomy" id="223967"/>
    <lineage>
        <taxon>Bacteria</taxon>
        <taxon>Pseudomonadati</taxon>
        <taxon>Pseudomonadota</taxon>
        <taxon>Alphaproteobacteria</taxon>
        <taxon>Hyphomicrobiales</taxon>
        <taxon>Methylobacteriaceae</taxon>
        <taxon>Methylorubrum</taxon>
    </lineage>
</organism>
<evidence type="ECO:0000256" key="8">
    <source>
        <dbReference type="ARBA" id="ARBA00023014"/>
    </source>
</evidence>
<keyword evidence="5" id="KW-0227">DNA damage</keyword>
<dbReference type="Pfam" id="PF03167">
    <property type="entry name" value="UDG"/>
    <property type="match status" value="1"/>
</dbReference>
<dbReference type="Proteomes" id="UP000218288">
    <property type="component" value="Chromosome"/>
</dbReference>
<dbReference type="PANTHER" id="PTHR33693:SF9">
    <property type="entry name" value="TYPE-4 URACIL-DNA GLYCOSYLASE"/>
    <property type="match status" value="1"/>
</dbReference>
<keyword evidence="4" id="KW-0479">Metal-binding</keyword>
<evidence type="ECO:0000256" key="4">
    <source>
        <dbReference type="ARBA" id="ARBA00022723"/>
    </source>
</evidence>
<dbReference type="InterPro" id="IPR005122">
    <property type="entry name" value="Uracil-DNA_glycosylase-like"/>
</dbReference>
<dbReference type="PANTHER" id="PTHR33693">
    <property type="entry name" value="TYPE-5 URACIL-DNA GLYCOSYLASE"/>
    <property type="match status" value="1"/>
</dbReference>
<dbReference type="SUPFAM" id="SSF52141">
    <property type="entry name" value="Uracil-DNA glycosylase-like"/>
    <property type="match status" value="1"/>
</dbReference>
<dbReference type="GO" id="GO:0051539">
    <property type="term" value="F:4 iron, 4 sulfur cluster binding"/>
    <property type="evidence" value="ECO:0007669"/>
    <property type="project" value="UniProtKB-KW"/>
</dbReference>
<evidence type="ECO:0000256" key="3">
    <source>
        <dbReference type="ARBA" id="ARBA00022485"/>
    </source>
</evidence>
<dbReference type="NCBIfam" id="TIGR03914">
    <property type="entry name" value="UDG_fam_dom"/>
    <property type="match status" value="1"/>
</dbReference>
<dbReference type="InterPro" id="IPR051536">
    <property type="entry name" value="UDG_Type-4/5"/>
</dbReference>
<dbReference type="InterPro" id="IPR036895">
    <property type="entry name" value="Uracil-DNA_glycosylase-like_sf"/>
</dbReference>
<reference evidence="12 13" key="1">
    <citation type="journal article" date="2016" name="Genome Announc.">
        <title>Complete Genome Sequence of Methylobacterium populi P-1M, Isolated from Pink-Pigmented Household Biofilm.</title>
        <authorList>
            <person name="Morohoshi T."/>
            <person name="Ikeda T."/>
        </authorList>
    </citation>
    <scope>NUCLEOTIDE SEQUENCE [LARGE SCALE GENOMIC DNA]</scope>
    <source>
        <strain evidence="12 13">P-1M</strain>
    </source>
</reference>
<dbReference type="GO" id="GO:0046872">
    <property type="term" value="F:metal ion binding"/>
    <property type="evidence" value="ECO:0007669"/>
    <property type="project" value="UniProtKB-KW"/>
</dbReference>
<feature type="compositionally biased region" description="Pro residues" evidence="10">
    <location>
        <begin position="38"/>
        <end position="47"/>
    </location>
</feature>